<evidence type="ECO:0000259" key="1">
    <source>
        <dbReference type="Pfam" id="PF01609"/>
    </source>
</evidence>
<keyword evidence="4" id="KW-1185">Reference proteome</keyword>
<feature type="domain" description="Transposase IS4-like" evidence="1">
    <location>
        <begin position="89"/>
        <end position="247"/>
    </location>
</feature>
<dbReference type="GO" id="GO:0003677">
    <property type="term" value="F:DNA binding"/>
    <property type="evidence" value="ECO:0007669"/>
    <property type="project" value="InterPro"/>
</dbReference>
<dbReference type="GO" id="GO:0004803">
    <property type="term" value="F:transposase activity"/>
    <property type="evidence" value="ECO:0007669"/>
    <property type="project" value="InterPro"/>
</dbReference>
<dbReference type="GO" id="GO:0006313">
    <property type="term" value="P:DNA transposition"/>
    <property type="evidence" value="ECO:0007669"/>
    <property type="project" value="InterPro"/>
</dbReference>
<dbReference type="PANTHER" id="PTHR30007">
    <property type="entry name" value="PHP DOMAIN PROTEIN"/>
    <property type="match status" value="1"/>
</dbReference>
<feature type="domain" description="Insertion element IS402-like" evidence="2">
    <location>
        <begin position="7"/>
        <end position="79"/>
    </location>
</feature>
<dbReference type="OrthoDB" id="1551210at2"/>
<organism evidence="3 4">
    <name type="scientific">Solidesulfovibrio aerotolerans</name>
    <dbReference type="NCBI Taxonomy" id="295255"/>
    <lineage>
        <taxon>Bacteria</taxon>
        <taxon>Pseudomonadati</taxon>
        <taxon>Thermodesulfobacteriota</taxon>
        <taxon>Desulfovibrionia</taxon>
        <taxon>Desulfovibrionales</taxon>
        <taxon>Desulfovibrionaceae</taxon>
        <taxon>Solidesulfovibrio</taxon>
    </lineage>
</organism>
<comment type="caution">
    <text evidence="3">The sequence shown here is derived from an EMBL/GenBank/DDBJ whole genome shotgun (WGS) entry which is preliminary data.</text>
</comment>
<proteinExistence type="predicted"/>
<dbReference type="Pfam" id="PF13340">
    <property type="entry name" value="DUF4096"/>
    <property type="match status" value="1"/>
</dbReference>
<evidence type="ECO:0000313" key="3">
    <source>
        <dbReference type="EMBL" id="MYL84463.1"/>
    </source>
</evidence>
<dbReference type="InterPro" id="IPR025161">
    <property type="entry name" value="IS402-like_dom"/>
</dbReference>
<dbReference type="AlphaFoldDB" id="A0A7C9IW25"/>
<dbReference type="InterPro" id="IPR002559">
    <property type="entry name" value="Transposase_11"/>
</dbReference>
<reference evidence="3 4" key="1">
    <citation type="submission" date="2020-01" db="EMBL/GenBank/DDBJ databases">
        <title>Genome sequence of Desulfovibrio aerotolerans DSM 16695(T).</title>
        <authorList>
            <person name="Karnachuk O."/>
            <person name="Avakyan M."/>
            <person name="Mardanov A."/>
            <person name="Kadnikov V."/>
            <person name="Ravin N."/>
        </authorList>
    </citation>
    <scope>NUCLEOTIDE SEQUENCE [LARGE SCALE GENOMIC DNA]</scope>
    <source>
        <strain evidence="3 4">DSM 16695</strain>
    </source>
</reference>
<protein>
    <submittedName>
        <fullName evidence="3">IS5 family transposase</fullName>
    </submittedName>
</protein>
<name>A0A7C9IW25_9BACT</name>
<dbReference type="NCBIfam" id="NF033580">
    <property type="entry name" value="transpos_IS5_3"/>
    <property type="match status" value="1"/>
</dbReference>
<dbReference type="Proteomes" id="UP000482487">
    <property type="component" value="Unassembled WGS sequence"/>
</dbReference>
<evidence type="ECO:0000259" key="2">
    <source>
        <dbReference type="Pfam" id="PF13340"/>
    </source>
</evidence>
<dbReference type="PANTHER" id="PTHR30007:SF1">
    <property type="entry name" value="BLR1914 PROTEIN"/>
    <property type="match status" value="1"/>
</dbReference>
<dbReference type="Pfam" id="PF01609">
    <property type="entry name" value="DDE_Tnp_1"/>
    <property type="match status" value="1"/>
</dbReference>
<sequence length="250" mass="28452">MSRYDIPDELWQRLEPIVCPPRQERRGRPAKDSRLILNGILWILHTGAPWRDLPDEVGSWKTVYKRFNAWSKSLLWQDVLSKLSSEADLEAVFLDGSYVRAHQHAAGGKGGASQAIGRSRGGLTTKIHAVVDALGNPIRLKLTGGQVHDIVPATELIEGLAADHVAADKAYDAQHFIDLILKQGAVPVIPPKKNRRVQREYDRHLYKERHLVECFFCKIKDFRRIATRYEKLARTFLTMLTIASCLIWLR</sequence>
<gene>
    <name evidence="3" type="ORF">GTA51_15175</name>
</gene>
<accession>A0A7C9IW25</accession>
<evidence type="ECO:0000313" key="4">
    <source>
        <dbReference type="Proteomes" id="UP000482487"/>
    </source>
</evidence>
<dbReference type="EMBL" id="WVUD01000033">
    <property type="protein sequence ID" value="MYL84463.1"/>
    <property type="molecule type" value="Genomic_DNA"/>
</dbReference>